<evidence type="ECO:0008006" key="3">
    <source>
        <dbReference type="Google" id="ProtNLM"/>
    </source>
</evidence>
<dbReference type="InterPro" id="IPR037285">
    <property type="entry name" value="TM0693-like_sf"/>
</dbReference>
<proteinExistence type="predicted"/>
<dbReference type="InParanoid" id="A0A7G1G7P9"/>
<keyword evidence="2" id="KW-1185">Reference proteome</keyword>
<evidence type="ECO:0000313" key="1">
    <source>
        <dbReference type="EMBL" id="BBE31406.1"/>
    </source>
</evidence>
<dbReference type="EMBL" id="AP018712">
    <property type="protein sequence ID" value="BBE31406.1"/>
    <property type="molecule type" value="Genomic_DNA"/>
</dbReference>
<gene>
    <name evidence="1" type="ORF">OSSY52_15470</name>
</gene>
<protein>
    <recommendedName>
        <fullName evidence="3">Flagellar protein FliT</fullName>
    </recommendedName>
</protein>
<accession>A0A7G1G7P9</accession>
<sequence length="113" mass="13578">MDKELDNIINELEKIEIKLDLFYKKGDFVSYNNALDFRFKLLKKLQIYNEEKRVKEIIQKIIKKDEIRKDGIKEKMNNIKKQQVNLQTGKRAIKNGYYNIQEGLRRKKIDKSG</sequence>
<evidence type="ECO:0000313" key="2">
    <source>
        <dbReference type="Proteomes" id="UP000516361"/>
    </source>
</evidence>
<organism evidence="1 2">
    <name type="scientific">Tepiditoga spiralis</name>
    <dbReference type="NCBI Taxonomy" id="2108365"/>
    <lineage>
        <taxon>Bacteria</taxon>
        <taxon>Thermotogati</taxon>
        <taxon>Thermotogota</taxon>
        <taxon>Thermotogae</taxon>
        <taxon>Petrotogales</taxon>
        <taxon>Petrotogaceae</taxon>
        <taxon>Tepiditoga</taxon>
    </lineage>
</organism>
<dbReference type="KEGG" id="ocy:OSSY52_15470"/>
<dbReference type="AlphaFoldDB" id="A0A7G1G7P9"/>
<reference evidence="1 2" key="1">
    <citation type="submission" date="2018-06" db="EMBL/GenBank/DDBJ databases">
        <title>Genome sequencing of Oceanotoga sp. sy52.</title>
        <authorList>
            <person name="Mori K."/>
        </authorList>
    </citation>
    <scope>NUCLEOTIDE SEQUENCE [LARGE SCALE GENOMIC DNA]</scope>
    <source>
        <strain evidence="2">sy52</strain>
    </source>
</reference>
<dbReference type="Proteomes" id="UP000516361">
    <property type="component" value="Chromosome"/>
</dbReference>
<dbReference type="RefSeq" id="WP_190613919.1">
    <property type="nucleotide sequence ID" value="NZ_AP018712.1"/>
</dbReference>
<dbReference type="SUPFAM" id="SSF140560">
    <property type="entry name" value="TM0693-like"/>
    <property type="match status" value="1"/>
</dbReference>
<name>A0A7G1G7P9_9BACT</name>
<dbReference type="Gene3D" id="6.10.250.50">
    <property type="match status" value="1"/>
</dbReference>